<feature type="transmembrane region" description="Helical" evidence="1">
    <location>
        <begin position="12"/>
        <end position="31"/>
    </location>
</feature>
<evidence type="ECO:0000313" key="3">
    <source>
        <dbReference type="Proteomes" id="UP000284543"/>
    </source>
</evidence>
<dbReference type="AlphaFoldDB" id="A0A412ZDJ1"/>
<dbReference type="InterPro" id="IPR021215">
    <property type="entry name" value="DUF2752"/>
</dbReference>
<proteinExistence type="predicted"/>
<gene>
    <name evidence="2" type="ORF">DWW02_00325</name>
</gene>
<dbReference type="EMBL" id="QRZM01000001">
    <property type="protein sequence ID" value="RGV78224.1"/>
    <property type="molecule type" value="Genomic_DNA"/>
</dbReference>
<protein>
    <submittedName>
        <fullName evidence="2">DUF2752 domain-containing protein</fullName>
    </submittedName>
</protein>
<dbReference type="Proteomes" id="UP000284543">
    <property type="component" value="Unassembled WGS sequence"/>
</dbReference>
<comment type="caution">
    <text evidence="2">The sequence shown here is derived from an EMBL/GenBank/DDBJ whole genome shotgun (WGS) entry which is preliminary data.</text>
</comment>
<keyword evidence="1" id="KW-0472">Membrane</keyword>
<accession>A0A412ZDJ1</accession>
<evidence type="ECO:0000256" key="1">
    <source>
        <dbReference type="SAM" id="Phobius"/>
    </source>
</evidence>
<keyword evidence="1" id="KW-0812">Transmembrane</keyword>
<organism evidence="2 3">
    <name type="scientific">Enterocloster bolteae</name>
    <dbReference type="NCBI Taxonomy" id="208479"/>
    <lineage>
        <taxon>Bacteria</taxon>
        <taxon>Bacillati</taxon>
        <taxon>Bacillota</taxon>
        <taxon>Clostridia</taxon>
        <taxon>Lachnospirales</taxon>
        <taxon>Lachnospiraceae</taxon>
        <taxon>Enterocloster</taxon>
    </lineage>
</organism>
<keyword evidence="1" id="KW-1133">Transmembrane helix</keyword>
<name>A0A412ZDJ1_9FIRM</name>
<dbReference type="RefSeq" id="WP_118017090.1">
    <property type="nucleotide sequence ID" value="NZ_CAUHGS010000018.1"/>
</dbReference>
<dbReference type="Pfam" id="PF10825">
    <property type="entry name" value="DUF2752"/>
    <property type="match status" value="1"/>
</dbReference>
<sequence length="133" mass="14618">MHKRIQTLCIKTGGLLGAGLFYAFICILAGRPLIPCLFHTVTGLYCPGCGVSRMCLSLLRLDFASAFQANAAIFLLLPPGLFMAVWMAVRYVRTGSTRLTWVQACVFYVMIGVLLVFGVMRNLPGFGWLRPAP</sequence>
<feature type="transmembrane region" description="Helical" evidence="1">
    <location>
        <begin position="71"/>
        <end position="89"/>
    </location>
</feature>
<evidence type="ECO:0000313" key="2">
    <source>
        <dbReference type="EMBL" id="RGV78224.1"/>
    </source>
</evidence>
<reference evidence="2 3" key="1">
    <citation type="submission" date="2018-08" db="EMBL/GenBank/DDBJ databases">
        <title>A genome reference for cultivated species of the human gut microbiota.</title>
        <authorList>
            <person name="Zou Y."/>
            <person name="Xue W."/>
            <person name="Luo G."/>
        </authorList>
    </citation>
    <scope>NUCLEOTIDE SEQUENCE [LARGE SCALE GENOMIC DNA]</scope>
    <source>
        <strain evidence="2 3">AF14-18</strain>
    </source>
</reference>
<feature type="transmembrane region" description="Helical" evidence="1">
    <location>
        <begin position="101"/>
        <end position="120"/>
    </location>
</feature>